<proteinExistence type="predicted"/>
<comment type="caution">
    <text evidence="1">The sequence shown here is derived from an EMBL/GenBank/DDBJ whole genome shotgun (WGS) entry which is preliminary data.</text>
</comment>
<name>A0ABR6YSV5_9FIRM</name>
<dbReference type="SUPFAM" id="SSF53383">
    <property type="entry name" value="PLP-dependent transferases"/>
    <property type="match status" value="1"/>
</dbReference>
<dbReference type="PANTHER" id="PTHR46658">
    <property type="entry name" value="CYS OR MET METABOLISM PYRIDOXAL-PHOSPHATE-DEPENDENT ENZYME"/>
    <property type="match status" value="1"/>
</dbReference>
<dbReference type="Gene3D" id="3.40.640.10">
    <property type="entry name" value="Type I PLP-dependent aspartate aminotransferase-like (Major domain)"/>
    <property type="match status" value="1"/>
</dbReference>
<dbReference type="InterPro" id="IPR015424">
    <property type="entry name" value="PyrdxlP-dep_Trfase"/>
</dbReference>
<reference evidence="1 2" key="1">
    <citation type="journal article" date="2020" name="mSystems">
        <title>Defining Genomic and Predicted Metabolic Features of the Acetobacterium Genus.</title>
        <authorList>
            <person name="Ross D.E."/>
            <person name="Marshall C.W."/>
            <person name="Gulliver D."/>
            <person name="May H.D."/>
            <person name="Norman R.S."/>
        </authorList>
    </citation>
    <scope>NUCLEOTIDE SEQUENCE [LARGE SCALE GENOMIC DNA]</scope>
    <source>
        <strain evidence="1 2">DSM 4132</strain>
    </source>
</reference>
<gene>
    <name evidence="1" type="ORF">GH811_01405</name>
</gene>
<evidence type="ECO:0000313" key="1">
    <source>
        <dbReference type="EMBL" id="MBC3898272.1"/>
    </source>
</evidence>
<dbReference type="Gene3D" id="3.90.1150.60">
    <property type="entry name" value="Methioning gamme-lyase, C-terminal domain"/>
    <property type="match status" value="1"/>
</dbReference>
<dbReference type="Pfam" id="PF06838">
    <property type="entry name" value="Met_gamma_lyase"/>
    <property type="match status" value="1"/>
</dbReference>
<protein>
    <recommendedName>
        <fullName evidence="3">Aluminum resistance protein</fullName>
    </recommendedName>
</protein>
<evidence type="ECO:0000313" key="2">
    <source>
        <dbReference type="Proteomes" id="UP000622405"/>
    </source>
</evidence>
<accession>A0ABR6YSV5</accession>
<sequence>MKVSNCLNIQKDIKTYLEQEFEISAEVIDFVKKVEDEVHSQLKKRDDLSELHQYRVIKAMQKAGLGDRHFTVSTGYGYDDVGREVVETIYADVFGAEDALVRPHISSGTHAISLALYGVLRPGDHLLAITGSPYDTIRSVIGLGEACVGQGTIKEFGVTYDQIELLPDGSFDEAAIVAAITANTKMIYLQRSTGYSWRAALSIDDMAAMIKKIRAVKADVVIFVDNCYGEFLDRVEPVSIGADLMAGSLIKNPGGGLAPTGGYVAGRADLVHLAACRLAAPGVARETGATLGINRTLLQGLFLAPTVVAQAIKSAVLLAACYKKLGFAVCPEVMDYRSDIIQSVCLKTAEGVKTFCRAIQEAAPVDSQATPEPWDMPGYSDPIIMAAGAFIQGSSIELSADAPMREPYYVYFQGGLTHFHGKLGILLSLQRLLDKQIVKI</sequence>
<dbReference type="Proteomes" id="UP000622405">
    <property type="component" value="Unassembled WGS sequence"/>
</dbReference>
<dbReference type="EMBL" id="WJBE01000001">
    <property type="protein sequence ID" value="MBC3898272.1"/>
    <property type="molecule type" value="Genomic_DNA"/>
</dbReference>
<dbReference type="RefSeq" id="WP_186892981.1">
    <property type="nucleotide sequence ID" value="NZ_WJBE01000001.1"/>
</dbReference>
<organism evidence="1 2">
    <name type="scientific">Acetobacterium malicum</name>
    <dbReference type="NCBI Taxonomy" id="52692"/>
    <lineage>
        <taxon>Bacteria</taxon>
        <taxon>Bacillati</taxon>
        <taxon>Bacillota</taxon>
        <taxon>Clostridia</taxon>
        <taxon>Eubacteriales</taxon>
        <taxon>Eubacteriaceae</taxon>
        <taxon>Acetobacterium</taxon>
    </lineage>
</organism>
<keyword evidence="2" id="KW-1185">Reference proteome</keyword>
<evidence type="ECO:0008006" key="3">
    <source>
        <dbReference type="Google" id="ProtNLM"/>
    </source>
</evidence>
<dbReference type="PANTHER" id="PTHR46658:SF1">
    <property type="entry name" value="CYS OR MET METABOLISM PYRIDOXAL-PHOSPHATE-DEPENDENT ENZYME"/>
    <property type="match status" value="1"/>
</dbReference>
<dbReference type="InterPro" id="IPR015421">
    <property type="entry name" value="PyrdxlP-dep_Trfase_major"/>
</dbReference>
<dbReference type="InterPro" id="IPR009651">
    <property type="entry name" value="Met_g_lyase_put"/>
</dbReference>